<feature type="transmembrane region" description="Helical" evidence="8">
    <location>
        <begin position="376"/>
        <end position="394"/>
    </location>
</feature>
<evidence type="ECO:0000256" key="1">
    <source>
        <dbReference type="ARBA" id="ARBA00004651"/>
    </source>
</evidence>
<dbReference type="Pfam" id="PF00999">
    <property type="entry name" value="Na_H_Exchanger"/>
    <property type="match status" value="1"/>
</dbReference>
<feature type="transmembrane region" description="Helical" evidence="8">
    <location>
        <begin position="251"/>
        <end position="269"/>
    </location>
</feature>
<feature type="transmembrane region" description="Helical" evidence="8">
    <location>
        <begin position="172"/>
        <end position="190"/>
    </location>
</feature>
<evidence type="ECO:0000256" key="7">
    <source>
        <dbReference type="ARBA" id="ARBA00023136"/>
    </source>
</evidence>
<organism evidence="10 11">
    <name type="scientific">Alteromonas ponticola</name>
    <dbReference type="NCBI Taxonomy" id="2720613"/>
    <lineage>
        <taxon>Bacteria</taxon>
        <taxon>Pseudomonadati</taxon>
        <taxon>Pseudomonadota</taxon>
        <taxon>Gammaproteobacteria</taxon>
        <taxon>Alteromonadales</taxon>
        <taxon>Alteromonadaceae</taxon>
        <taxon>Alteromonas/Salinimonas group</taxon>
        <taxon>Alteromonas</taxon>
    </lineage>
</organism>
<evidence type="ECO:0000256" key="3">
    <source>
        <dbReference type="ARBA" id="ARBA00022449"/>
    </source>
</evidence>
<keyword evidence="3" id="KW-0050">Antiport</keyword>
<evidence type="ECO:0000259" key="9">
    <source>
        <dbReference type="Pfam" id="PF00999"/>
    </source>
</evidence>
<evidence type="ECO:0000256" key="6">
    <source>
        <dbReference type="ARBA" id="ARBA00023065"/>
    </source>
</evidence>
<name>A0ABX1R3T5_9ALTE</name>
<dbReference type="Proteomes" id="UP000709336">
    <property type="component" value="Unassembled WGS sequence"/>
</dbReference>
<dbReference type="EMBL" id="JAATNW010000005">
    <property type="protein sequence ID" value="NMH60581.1"/>
    <property type="molecule type" value="Genomic_DNA"/>
</dbReference>
<feature type="transmembrane region" description="Helical" evidence="8">
    <location>
        <begin position="62"/>
        <end position="81"/>
    </location>
</feature>
<keyword evidence="11" id="KW-1185">Reference proteome</keyword>
<keyword evidence="7 8" id="KW-0472">Membrane</keyword>
<gene>
    <name evidence="10" type="ORF">HCJ96_11155</name>
</gene>
<comment type="caution">
    <text evidence="10">The sequence shown here is derived from an EMBL/GenBank/DDBJ whole genome shotgun (WGS) entry which is preliminary data.</text>
</comment>
<keyword evidence="5 8" id="KW-1133">Transmembrane helix</keyword>
<evidence type="ECO:0000256" key="4">
    <source>
        <dbReference type="ARBA" id="ARBA00022692"/>
    </source>
</evidence>
<proteinExistence type="predicted"/>
<keyword evidence="6" id="KW-0406">Ion transport</keyword>
<feature type="transmembrane region" description="Helical" evidence="8">
    <location>
        <begin position="197"/>
        <end position="220"/>
    </location>
</feature>
<dbReference type="InterPro" id="IPR006153">
    <property type="entry name" value="Cation/H_exchanger_TM"/>
</dbReference>
<accession>A0ABX1R3T5</accession>
<feature type="transmembrane region" description="Helical" evidence="8">
    <location>
        <begin position="30"/>
        <end position="47"/>
    </location>
</feature>
<protein>
    <submittedName>
        <fullName evidence="10">Sodium:proton antiporter</fullName>
    </submittedName>
</protein>
<evidence type="ECO:0000256" key="8">
    <source>
        <dbReference type="SAM" id="Phobius"/>
    </source>
</evidence>
<dbReference type="PANTHER" id="PTHR32507:SF8">
    <property type="entry name" value="CNH1P"/>
    <property type="match status" value="1"/>
</dbReference>
<feature type="transmembrane region" description="Helical" evidence="8">
    <location>
        <begin position="93"/>
        <end position="118"/>
    </location>
</feature>
<evidence type="ECO:0000256" key="5">
    <source>
        <dbReference type="ARBA" id="ARBA00022989"/>
    </source>
</evidence>
<evidence type="ECO:0000313" key="11">
    <source>
        <dbReference type="Proteomes" id="UP000709336"/>
    </source>
</evidence>
<feature type="transmembrane region" description="Helical" evidence="8">
    <location>
        <begin position="6"/>
        <end position="23"/>
    </location>
</feature>
<sequence>MENYFLILSVVGLATLGMTWIPTIAAKYRISYSIVYLAAGIVLYLLFDELPWPNPFYNNAETIHLTELVVIIALMGTGLKIDHPFSFRHWQVPFRLVSVAMILSIVGLIACALVMLGFDWASALLLGAVLAPTDPVLASDVQVGPPNDGKDEPVRFSLTAEAGLNDGMAFPFTWLAILVAGGATGSSLVADWLGFYVLFKIVVGLGVGYIAGKGVIFLFFHLPEKYNALHVRDGLIALSTTLLTYGVTELAHGYGFIAVFVAAVTIRNFEIDHEYHETLHAFTDQIERILLAILLLLFGGSLVEGILEPLTWPMALVGLLFVFIIRPVATWLSLLGTDLTATRKGMISFFGIRGVGSFFYLSFALGNTDFAYGKEIWALTAFVVLVSILLHGLTASTMMNKFVSTDK</sequence>
<dbReference type="RefSeq" id="WP_169211123.1">
    <property type="nucleotide sequence ID" value="NZ_JAATNW010000005.1"/>
</dbReference>
<keyword evidence="2" id="KW-0813">Transport</keyword>
<comment type="subcellular location">
    <subcellularLocation>
        <location evidence="1">Cell membrane</location>
        <topology evidence="1">Multi-pass membrane protein</topology>
    </subcellularLocation>
</comment>
<evidence type="ECO:0000256" key="2">
    <source>
        <dbReference type="ARBA" id="ARBA00022448"/>
    </source>
</evidence>
<reference evidence="10 11" key="1">
    <citation type="submission" date="2020-03" db="EMBL/GenBank/DDBJ databases">
        <title>Alteromonas ponticola sp. nov., isolated from seawater.</title>
        <authorList>
            <person name="Yoon J.-H."/>
            <person name="Kim Y.-O."/>
        </authorList>
    </citation>
    <scope>NUCLEOTIDE SEQUENCE [LARGE SCALE GENOMIC DNA]</scope>
    <source>
        <strain evidence="10 11">MYP5</strain>
    </source>
</reference>
<feature type="transmembrane region" description="Helical" evidence="8">
    <location>
        <begin position="289"/>
        <end position="307"/>
    </location>
</feature>
<feature type="transmembrane region" description="Helical" evidence="8">
    <location>
        <begin position="346"/>
        <end position="364"/>
    </location>
</feature>
<evidence type="ECO:0000313" key="10">
    <source>
        <dbReference type="EMBL" id="NMH60581.1"/>
    </source>
</evidence>
<feature type="transmembrane region" description="Helical" evidence="8">
    <location>
        <begin position="313"/>
        <end position="334"/>
    </location>
</feature>
<feature type="domain" description="Cation/H+ exchanger transmembrane" evidence="9">
    <location>
        <begin position="21"/>
        <end position="400"/>
    </location>
</feature>
<keyword evidence="4 8" id="KW-0812">Transmembrane</keyword>
<dbReference type="PANTHER" id="PTHR32507">
    <property type="entry name" value="NA(+)/H(+) ANTIPORTER 1"/>
    <property type="match status" value="1"/>
</dbReference>